<accession>A0A5C8KYX7</accession>
<dbReference type="PANTHER" id="PTHR43737">
    <property type="entry name" value="BLL7424 PROTEIN"/>
    <property type="match status" value="1"/>
</dbReference>
<sequence>MNAMTLTRRGFIKACGAAALVGAGGIRLAYGAPDANAENDTLVVIYLRGGIDGLNLVVPLDGADRGHYEEARPTLRIATSGAFAALPLSLAGGVASGFGLHPSASGLHDIWLDQRMAVVHACGLSTVASRSHFDAQLYTELGTPGQTATGQGWMTRAWQTDAAFGGPDVLPALAVGANTPNSLLGANDAITMASPGDFSLNRGAHAWQRTRVDSPAGLRGFNEVLAEQWAGPQPLQRAGQRAHLSLTTVEALGYQSNPPAGYPTTTFARQLFTIAQSIRFEMGLRYAAVDIGGWDTHDGQGTAGTGYHYYQNKIAELSAAIAAFHEYLAASGHIGRTTVVLQSEFGRRVRENGNRGTDHGYGNPMLVLGGPVNGRRFYGNWPGLAPETLSPTFGDIPVTTDSRNVLAEILERRMGNGQRTAVFPGSWAYAPLGIVQSGAAANAASRAAGSGARSTVLRR</sequence>
<organism evidence="2 3">
    <name type="scientific">Alkalisalibacterium limincola</name>
    <dbReference type="NCBI Taxonomy" id="2699169"/>
    <lineage>
        <taxon>Bacteria</taxon>
        <taxon>Pseudomonadati</taxon>
        <taxon>Pseudomonadota</taxon>
        <taxon>Gammaproteobacteria</taxon>
        <taxon>Lysobacterales</taxon>
        <taxon>Lysobacteraceae</taxon>
        <taxon>Alkalisalibacterium</taxon>
    </lineage>
</organism>
<keyword evidence="3" id="KW-1185">Reference proteome</keyword>
<dbReference type="InterPro" id="IPR019546">
    <property type="entry name" value="TAT_signal_bac_arc"/>
</dbReference>
<gene>
    <name evidence="2" type="ORF">FU658_01020</name>
</gene>
<dbReference type="PROSITE" id="PS51318">
    <property type="entry name" value="TAT"/>
    <property type="match status" value="1"/>
</dbReference>
<dbReference type="InterPro" id="IPR006311">
    <property type="entry name" value="TAT_signal"/>
</dbReference>
<dbReference type="AlphaFoldDB" id="A0A5C8KYX7"/>
<dbReference type="RefSeq" id="WP_147890718.1">
    <property type="nucleotide sequence ID" value="NZ_VRTS01000001.1"/>
</dbReference>
<comment type="caution">
    <text evidence="2">The sequence shown here is derived from an EMBL/GenBank/DDBJ whole genome shotgun (WGS) entry which is preliminary data.</text>
</comment>
<dbReference type="NCBIfam" id="TIGR01409">
    <property type="entry name" value="TAT_signal_seq"/>
    <property type="match status" value="1"/>
</dbReference>
<dbReference type="Proteomes" id="UP000321248">
    <property type="component" value="Unassembled WGS sequence"/>
</dbReference>
<evidence type="ECO:0000256" key="1">
    <source>
        <dbReference type="ARBA" id="ARBA00022729"/>
    </source>
</evidence>
<dbReference type="PANTHER" id="PTHR43737:SF1">
    <property type="entry name" value="DUF1501 DOMAIN-CONTAINING PROTEIN"/>
    <property type="match status" value="1"/>
</dbReference>
<evidence type="ECO:0000313" key="2">
    <source>
        <dbReference type="EMBL" id="TXK66046.1"/>
    </source>
</evidence>
<keyword evidence="1" id="KW-0732">Signal</keyword>
<dbReference type="OrthoDB" id="9779968at2"/>
<evidence type="ECO:0000313" key="3">
    <source>
        <dbReference type="Proteomes" id="UP000321248"/>
    </source>
</evidence>
<reference evidence="2 3" key="1">
    <citation type="submission" date="2019-08" db="EMBL/GenBank/DDBJ databases">
        <authorList>
            <person name="Karlyshev A.V."/>
        </authorList>
    </citation>
    <scope>NUCLEOTIDE SEQUENCE [LARGE SCALE GENOMIC DNA]</scope>
    <source>
        <strain evidence="2 3">Alg18-2.2</strain>
    </source>
</reference>
<protein>
    <submittedName>
        <fullName evidence="2">DUF1501 domain-containing protein</fullName>
    </submittedName>
</protein>
<dbReference type="EMBL" id="VRTS01000001">
    <property type="protein sequence ID" value="TXK66046.1"/>
    <property type="molecule type" value="Genomic_DNA"/>
</dbReference>
<dbReference type="Pfam" id="PF07394">
    <property type="entry name" value="DUF1501"/>
    <property type="match status" value="1"/>
</dbReference>
<dbReference type="InterPro" id="IPR010869">
    <property type="entry name" value="DUF1501"/>
</dbReference>
<name>A0A5C8KYX7_9GAMM</name>
<proteinExistence type="predicted"/>